<organism evidence="1 2">
    <name type="scientific">Chelatococcus asaccharovorans</name>
    <dbReference type="NCBI Taxonomy" id="28210"/>
    <lineage>
        <taxon>Bacteria</taxon>
        <taxon>Pseudomonadati</taxon>
        <taxon>Pseudomonadota</taxon>
        <taxon>Alphaproteobacteria</taxon>
        <taxon>Hyphomicrobiales</taxon>
        <taxon>Chelatococcaceae</taxon>
        <taxon>Chelatococcus</taxon>
    </lineage>
</organism>
<dbReference type="AlphaFoldDB" id="A0A2V3U275"/>
<proteinExistence type="predicted"/>
<accession>A0A2V3U275</accession>
<sequence>MLFRMLKRIVTQLRARILCKCGPVAPAMGHSVRQGGVDNPQVLCMGKPHAGPGYGCLLSPLAVVTTSCA</sequence>
<name>A0A2V3U275_9HYPH</name>
<comment type="caution">
    <text evidence="1">The sequence shown here is derived from an EMBL/GenBank/DDBJ whole genome shotgun (WGS) entry which is preliminary data.</text>
</comment>
<dbReference type="Proteomes" id="UP000248021">
    <property type="component" value="Unassembled WGS sequence"/>
</dbReference>
<protein>
    <submittedName>
        <fullName evidence="1">Uncharacterized protein</fullName>
    </submittedName>
</protein>
<evidence type="ECO:0000313" key="1">
    <source>
        <dbReference type="EMBL" id="PXW56587.1"/>
    </source>
</evidence>
<dbReference type="EMBL" id="QJJK01000008">
    <property type="protein sequence ID" value="PXW56587.1"/>
    <property type="molecule type" value="Genomic_DNA"/>
</dbReference>
<gene>
    <name evidence="1" type="ORF">C7450_108339</name>
</gene>
<keyword evidence="2" id="KW-1185">Reference proteome</keyword>
<reference evidence="1 2" key="1">
    <citation type="submission" date="2018-05" db="EMBL/GenBank/DDBJ databases">
        <title>Genomic Encyclopedia of Type Strains, Phase IV (KMG-IV): sequencing the most valuable type-strain genomes for metagenomic binning, comparative biology and taxonomic classification.</title>
        <authorList>
            <person name="Goeker M."/>
        </authorList>
    </citation>
    <scope>NUCLEOTIDE SEQUENCE [LARGE SCALE GENOMIC DNA]</scope>
    <source>
        <strain evidence="1 2">DSM 6462</strain>
    </source>
</reference>
<evidence type="ECO:0000313" key="2">
    <source>
        <dbReference type="Proteomes" id="UP000248021"/>
    </source>
</evidence>